<comment type="caution">
    <text evidence="2">The sequence shown here is derived from an EMBL/GenBank/DDBJ whole genome shotgun (WGS) entry which is preliminary data.</text>
</comment>
<feature type="compositionally biased region" description="Basic residues" evidence="1">
    <location>
        <begin position="15"/>
        <end position="26"/>
    </location>
</feature>
<evidence type="ECO:0000256" key="1">
    <source>
        <dbReference type="SAM" id="MobiDB-lite"/>
    </source>
</evidence>
<dbReference type="AlphaFoldDB" id="A0A0F9NNP3"/>
<feature type="region of interest" description="Disordered" evidence="1">
    <location>
        <begin position="15"/>
        <end position="39"/>
    </location>
</feature>
<dbReference type="EMBL" id="LAZR01003327">
    <property type="protein sequence ID" value="KKN19514.1"/>
    <property type="molecule type" value="Genomic_DNA"/>
</dbReference>
<sequence>MVTKAKAKKILRHGAVHGKPLTKKQRGLFGARAGGKSRK</sequence>
<accession>A0A0F9NNP3</accession>
<evidence type="ECO:0000313" key="2">
    <source>
        <dbReference type="EMBL" id="KKN19514.1"/>
    </source>
</evidence>
<gene>
    <name evidence="2" type="ORF">LCGC14_0945010</name>
</gene>
<reference evidence="2" key="1">
    <citation type="journal article" date="2015" name="Nature">
        <title>Complex archaea that bridge the gap between prokaryotes and eukaryotes.</title>
        <authorList>
            <person name="Spang A."/>
            <person name="Saw J.H."/>
            <person name="Jorgensen S.L."/>
            <person name="Zaremba-Niedzwiedzka K."/>
            <person name="Martijn J."/>
            <person name="Lind A.E."/>
            <person name="van Eijk R."/>
            <person name="Schleper C."/>
            <person name="Guy L."/>
            <person name="Ettema T.J."/>
        </authorList>
    </citation>
    <scope>NUCLEOTIDE SEQUENCE</scope>
</reference>
<name>A0A0F9NNP3_9ZZZZ</name>
<protein>
    <submittedName>
        <fullName evidence="2">Uncharacterized protein</fullName>
    </submittedName>
</protein>
<proteinExistence type="predicted"/>
<organism evidence="2">
    <name type="scientific">marine sediment metagenome</name>
    <dbReference type="NCBI Taxonomy" id="412755"/>
    <lineage>
        <taxon>unclassified sequences</taxon>
        <taxon>metagenomes</taxon>
        <taxon>ecological metagenomes</taxon>
    </lineage>
</organism>